<gene>
    <name evidence="2" type="ORF">HU200_063346</name>
</gene>
<feature type="compositionally biased region" description="Basic residues" evidence="1">
    <location>
        <begin position="464"/>
        <end position="474"/>
    </location>
</feature>
<accession>A0A835A8H1</accession>
<organism evidence="2 3">
    <name type="scientific">Digitaria exilis</name>
    <dbReference type="NCBI Taxonomy" id="1010633"/>
    <lineage>
        <taxon>Eukaryota</taxon>
        <taxon>Viridiplantae</taxon>
        <taxon>Streptophyta</taxon>
        <taxon>Embryophyta</taxon>
        <taxon>Tracheophyta</taxon>
        <taxon>Spermatophyta</taxon>
        <taxon>Magnoliopsida</taxon>
        <taxon>Liliopsida</taxon>
        <taxon>Poales</taxon>
        <taxon>Poaceae</taxon>
        <taxon>PACMAD clade</taxon>
        <taxon>Panicoideae</taxon>
        <taxon>Panicodae</taxon>
        <taxon>Paniceae</taxon>
        <taxon>Anthephorinae</taxon>
        <taxon>Digitaria</taxon>
    </lineage>
</organism>
<reference evidence="2" key="1">
    <citation type="submission" date="2020-07" db="EMBL/GenBank/DDBJ databases">
        <title>Genome sequence and genetic diversity analysis of an under-domesticated orphan crop, white fonio (Digitaria exilis).</title>
        <authorList>
            <person name="Bennetzen J.L."/>
            <person name="Chen S."/>
            <person name="Ma X."/>
            <person name="Wang X."/>
            <person name="Yssel A.E.J."/>
            <person name="Chaluvadi S.R."/>
            <person name="Johnson M."/>
            <person name="Gangashetty P."/>
            <person name="Hamidou F."/>
            <person name="Sanogo M.D."/>
            <person name="Zwaenepoel A."/>
            <person name="Wallace J."/>
            <person name="Van De Peer Y."/>
            <person name="Van Deynze A."/>
        </authorList>
    </citation>
    <scope>NUCLEOTIDE SEQUENCE</scope>
    <source>
        <tissue evidence="2">Leaves</tissue>
    </source>
</reference>
<feature type="compositionally biased region" description="Low complexity" evidence="1">
    <location>
        <begin position="393"/>
        <end position="404"/>
    </location>
</feature>
<feature type="compositionally biased region" description="Polar residues" evidence="1">
    <location>
        <begin position="31"/>
        <end position="46"/>
    </location>
</feature>
<feature type="compositionally biased region" description="Low complexity" evidence="1">
    <location>
        <begin position="365"/>
        <end position="386"/>
    </location>
</feature>
<dbReference type="AlphaFoldDB" id="A0A835A8H1"/>
<dbReference type="EMBL" id="JACEFO010002677">
    <property type="protein sequence ID" value="KAF8651526.1"/>
    <property type="molecule type" value="Genomic_DNA"/>
</dbReference>
<feature type="compositionally biased region" description="Basic residues" evidence="1">
    <location>
        <begin position="564"/>
        <end position="577"/>
    </location>
</feature>
<evidence type="ECO:0000313" key="3">
    <source>
        <dbReference type="Proteomes" id="UP000636709"/>
    </source>
</evidence>
<feature type="compositionally biased region" description="Low complexity" evidence="1">
    <location>
        <begin position="94"/>
        <end position="107"/>
    </location>
</feature>
<feature type="compositionally biased region" description="Polar residues" evidence="1">
    <location>
        <begin position="170"/>
        <end position="188"/>
    </location>
</feature>
<protein>
    <submittedName>
        <fullName evidence="2">Uncharacterized protein</fullName>
    </submittedName>
</protein>
<keyword evidence="3" id="KW-1185">Reference proteome</keyword>
<feature type="compositionally biased region" description="Polar residues" evidence="1">
    <location>
        <begin position="293"/>
        <end position="303"/>
    </location>
</feature>
<dbReference type="Proteomes" id="UP000636709">
    <property type="component" value="Unassembled WGS sequence"/>
</dbReference>
<comment type="caution">
    <text evidence="2">The sequence shown here is derived from an EMBL/GenBank/DDBJ whole genome shotgun (WGS) entry which is preliminary data.</text>
</comment>
<feature type="compositionally biased region" description="Basic and acidic residues" evidence="1">
    <location>
        <begin position="84"/>
        <end position="93"/>
    </location>
</feature>
<feature type="region of interest" description="Disordered" evidence="1">
    <location>
        <begin position="513"/>
        <end position="538"/>
    </location>
</feature>
<feature type="compositionally biased region" description="Low complexity" evidence="1">
    <location>
        <begin position="251"/>
        <end position="261"/>
    </location>
</feature>
<feature type="compositionally biased region" description="Basic and acidic residues" evidence="1">
    <location>
        <begin position="308"/>
        <end position="324"/>
    </location>
</feature>
<sequence>MSVAATSQHGVVTGSNRHADRLERTRHSFSCGDQSPSVEGSNSCRSVSREMSADENGTRFQMLSAGSRMSPALERKLSIQSNRRTRDADESSRSLRPLASPSPSILAGERSSKLSVQYSTVSSRAGSNVHGHRRAREEPLLSRLGSYRSSTSALSPQQRRPSEEQRRSGLSVNRTSVAATSRHGTVTGSSRHADRRDTTRRHSSSRGEQSPSSLEGSSSSRRRRSVSSLEMSSRGRRARLQHDVGTPRHVAAAASYSSSTRRSGRLDSRLSLSKTMSRRGSERRPGRGVATLERSSSSNTAVTIHSRIRPDRNIKERHYQRQAEQEEAEVSTRRRGRRKGASVSSGGRSSISRPPRRRALKRIDSGSMYMSSSSRSSPRAAMSHPSTSPTVLPADSSASASSYSPSPPAMSRRRGIDAWPPVFALAPRMSRSMRQHRRQEVLEQRVGRLRRLKSKIAAVFHHRHDHHHHHHFGRRGHEQEVPSSSIGIGGIPGEQIRRSPWRYIEGMLDRWKGKGKKTTTSRTAVGTPAAKRRGGGGGNVQALFDAMWQHLRSKRKAPAATSVKKMRKMATRSKNKMHWWQQLRRRRRGKTQVAAGKPRRRLI</sequence>
<feature type="compositionally biased region" description="Low complexity" evidence="1">
    <location>
        <begin position="341"/>
        <end position="353"/>
    </location>
</feature>
<proteinExistence type="predicted"/>
<evidence type="ECO:0000256" key="1">
    <source>
        <dbReference type="SAM" id="MobiDB-lite"/>
    </source>
</evidence>
<feature type="region of interest" description="Disordered" evidence="1">
    <location>
        <begin position="1"/>
        <end position="414"/>
    </location>
</feature>
<evidence type="ECO:0000313" key="2">
    <source>
        <dbReference type="EMBL" id="KAF8651526.1"/>
    </source>
</evidence>
<feature type="compositionally biased region" description="Low complexity" evidence="1">
    <location>
        <begin position="210"/>
        <end position="219"/>
    </location>
</feature>
<feature type="region of interest" description="Disordered" evidence="1">
    <location>
        <begin position="464"/>
        <end position="492"/>
    </location>
</feature>
<feature type="compositionally biased region" description="Basic and acidic residues" evidence="1">
    <location>
        <begin position="17"/>
        <end position="26"/>
    </location>
</feature>
<name>A0A835A8H1_9POAL</name>
<feature type="compositionally biased region" description="Polar residues" evidence="1">
    <location>
        <begin position="113"/>
        <end position="126"/>
    </location>
</feature>
<feature type="region of interest" description="Disordered" evidence="1">
    <location>
        <begin position="553"/>
        <end position="577"/>
    </location>
</feature>
<feature type="compositionally biased region" description="Polar residues" evidence="1">
    <location>
        <begin position="1"/>
        <end position="16"/>
    </location>
</feature>